<dbReference type="AlphaFoldDB" id="A2CBR9"/>
<evidence type="ECO:0000313" key="2">
    <source>
        <dbReference type="EMBL" id="ABM78929.1"/>
    </source>
</evidence>
<organism evidence="2 3">
    <name type="scientific">Prochlorococcus marinus (strain MIT 9303)</name>
    <dbReference type="NCBI Taxonomy" id="59922"/>
    <lineage>
        <taxon>Bacteria</taxon>
        <taxon>Bacillati</taxon>
        <taxon>Cyanobacteriota</taxon>
        <taxon>Cyanophyceae</taxon>
        <taxon>Synechococcales</taxon>
        <taxon>Prochlorococcaceae</taxon>
        <taxon>Prochlorococcus</taxon>
    </lineage>
</organism>
<evidence type="ECO:0000256" key="1">
    <source>
        <dbReference type="SAM" id="MobiDB-lite"/>
    </source>
</evidence>
<dbReference type="EMBL" id="CP000554">
    <property type="protein sequence ID" value="ABM78929.1"/>
    <property type="molecule type" value="Genomic_DNA"/>
</dbReference>
<evidence type="ECO:0000313" key="3">
    <source>
        <dbReference type="Proteomes" id="UP000002274"/>
    </source>
</evidence>
<dbReference type="HOGENOM" id="CLU_745690_0_0_3"/>
<name>A2CBR9_PROM3</name>
<dbReference type="KEGG" id="pmf:P9303_21941"/>
<feature type="compositionally biased region" description="Basic and acidic residues" evidence="1">
    <location>
        <begin position="301"/>
        <end position="318"/>
    </location>
</feature>
<dbReference type="RefSeq" id="WP_011826799.1">
    <property type="nucleotide sequence ID" value="NC_008820.1"/>
</dbReference>
<reference evidence="2 3" key="1">
    <citation type="journal article" date="2007" name="PLoS Genet.">
        <title>Patterns and implications of gene gain and loss in the evolution of Prochlorococcus.</title>
        <authorList>
            <person name="Kettler G.C."/>
            <person name="Martiny A.C."/>
            <person name="Huang K."/>
            <person name="Zucker J."/>
            <person name="Coleman M.L."/>
            <person name="Rodrigue S."/>
            <person name="Chen F."/>
            <person name="Lapidus A."/>
            <person name="Ferriera S."/>
            <person name="Johnson J."/>
            <person name="Steglich C."/>
            <person name="Church G.M."/>
            <person name="Richardson P."/>
            <person name="Chisholm S.W."/>
        </authorList>
    </citation>
    <scope>NUCLEOTIDE SEQUENCE [LARGE SCALE GENOMIC DNA]</scope>
    <source>
        <strain evidence="2 3">MIT 9303</strain>
    </source>
</reference>
<dbReference type="Proteomes" id="UP000002274">
    <property type="component" value="Chromosome"/>
</dbReference>
<feature type="compositionally biased region" description="Basic residues" evidence="1">
    <location>
        <begin position="319"/>
        <end position="331"/>
    </location>
</feature>
<accession>A2CBR9</accession>
<protein>
    <submittedName>
        <fullName evidence="2">Uncharacterized protein</fullName>
    </submittedName>
</protein>
<gene>
    <name evidence="2" type="ordered locus">P9303_21941</name>
</gene>
<sequence>MKTNPTDKNRQKFNKSTSALSNWPFKAARKDVSKHPVMKSKEACSNRMVTMLSQQEEMIVVGLSNHLQCDKREALRIALHELCLAPNAALDKCYVYAKSTSKEQGHTSRDRQGTLSLPKAEKELAQKTAKQLEITDKELIRLAVIWVGLGLKDDSIKLTNTKNVSELEVRRDWSRANPNKKSSIKPLLIAQQKGMEKAEQELDERFIENEIRNKKIREYLKCNPGLSWEAARIELEGGLDELDALEQLISQEVEKESLNKLEEKILRYQLNGWDLTDQEARQAAEIELKEETPLTEEETEQLERELEEMSREEDEYRKKNPAKSNRKIPHPLKYKVRSMDEQLKDIDERREEIIKAQQRRYRIEGFFDDLF</sequence>
<proteinExistence type="predicted"/>
<feature type="region of interest" description="Disordered" evidence="1">
    <location>
        <begin position="290"/>
        <end position="331"/>
    </location>
</feature>